<dbReference type="CDD" id="cd00082">
    <property type="entry name" value="HisKA"/>
    <property type="match status" value="1"/>
</dbReference>
<evidence type="ECO:0000256" key="9">
    <source>
        <dbReference type="ARBA" id="ARBA00022777"/>
    </source>
</evidence>
<dbReference type="InterPro" id="IPR003594">
    <property type="entry name" value="HATPase_dom"/>
</dbReference>
<reference evidence="21 22" key="1">
    <citation type="submission" date="2019-02" db="EMBL/GenBank/DDBJ databases">
        <title>Deep-cultivation of Planctomycetes and their phenomic and genomic characterization uncovers novel biology.</title>
        <authorList>
            <person name="Wiegand S."/>
            <person name="Jogler M."/>
            <person name="Boedeker C."/>
            <person name="Pinto D."/>
            <person name="Vollmers J."/>
            <person name="Rivas-Marin E."/>
            <person name="Kohn T."/>
            <person name="Peeters S.H."/>
            <person name="Heuer A."/>
            <person name="Rast P."/>
            <person name="Oberbeckmann S."/>
            <person name="Bunk B."/>
            <person name="Jeske O."/>
            <person name="Meyerdierks A."/>
            <person name="Storesund J.E."/>
            <person name="Kallscheuer N."/>
            <person name="Luecker S."/>
            <person name="Lage O.M."/>
            <person name="Pohl T."/>
            <person name="Merkel B.J."/>
            <person name="Hornburger P."/>
            <person name="Mueller R.-W."/>
            <person name="Bruemmer F."/>
            <person name="Labrenz M."/>
            <person name="Spormann A.M."/>
            <person name="Op den Camp H."/>
            <person name="Overmann J."/>
            <person name="Amann R."/>
            <person name="Jetten M.S.M."/>
            <person name="Mascher T."/>
            <person name="Medema M.H."/>
            <person name="Devos D.P."/>
            <person name="Kaster A.-K."/>
            <person name="Ovreas L."/>
            <person name="Rohde M."/>
            <person name="Galperin M.Y."/>
            <person name="Jogler C."/>
        </authorList>
    </citation>
    <scope>NUCLEOTIDE SEQUENCE [LARGE SCALE GENOMIC DNA]</scope>
    <source>
        <strain evidence="21 22">TBK1r</strain>
    </source>
</reference>
<dbReference type="SUPFAM" id="SSF47384">
    <property type="entry name" value="Homodimeric domain of signal transducing histidine kinase"/>
    <property type="match status" value="1"/>
</dbReference>
<dbReference type="EC" id="2.7.13.3" evidence="3"/>
<keyword evidence="5" id="KW-0997">Cell inner membrane</keyword>
<dbReference type="InterPro" id="IPR005467">
    <property type="entry name" value="His_kinase_dom"/>
</dbReference>
<feature type="modified residue" description="4-aspartylphosphate" evidence="14">
    <location>
        <position position="636"/>
    </location>
</feature>
<evidence type="ECO:0000256" key="3">
    <source>
        <dbReference type="ARBA" id="ARBA00012438"/>
    </source>
</evidence>
<evidence type="ECO:0000256" key="14">
    <source>
        <dbReference type="PROSITE-ProRule" id="PRU00169"/>
    </source>
</evidence>
<evidence type="ECO:0000313" key="22">
    <source>
        <dbReference type="Proteomes" id="UP000318081"/>
    </source>
</evidence>
<evidence type="ECO:0000256" key="8">
    <source>
        <dbReference type="ARBA" id="ARBA00022692"/>
    </source>
</evidence>
<dbReference type="Pfam" id="PF02518">
    <property type="entry name" value="HATPase_c"/>
    <property type="match status" value="1"/>
</dbReference>
<evidence type="ECO:0000256" key="10">
    <source>
        <dbReference type="ARBA" id="ARBA00022840"/>
    </source>
</evidence>
<dbReference type="SUPFAM" id="SSF47226">
    <property type="entry name" value="Histidine-containing phosphotransfer domain, HPT domain"/>
    <property type="match status" value="2"/>
</dbReference>
<keyword evidence="8 16" id="KW-0812">Transmembrane</keyword>
<feature type="region of interest" description="Disordered" evidence="15">
    <location>
        <begin position="722"/>
        <end position="743"/>
    </location>
</feature>
<keyword evidence="6 14" id="KW-0597">Phosphoprotein</keyword>
<keyword evidence="12 16" id="KW-0472">Membrane</keyword>
<dbReference type="InterPro" id="IPR011006">
    <property type="entry name" value="CheY-like_superfamily"/>
</dbReference>
<keyword evidence="9 21" id="KW-0418">Kinase</keyword>
<dbReference type="InterPro" id="IPR004358">
    <property type="entry name" value="Sig_transdc_His_kin-like_C"/>
</dbReference>
<dbReference type="Gene3D" id="1.10.287.130">
    <property type="match status" value="1"/>
</dbReference>
<feature type="compositionally biased region" description="Polar residues" evidence="15">
    <location>
        <begin position="884"/>
        <end position="893"/>
    </location>
</feature>
<dbReference type="SMART" id="SM00073">
    <property type="entry name" value="HPT"/>
    <property type="match status" value="2"/>
</dbReference>
<dbReference type="RefSeq" id="WP_145218091.1">
    <property type="nucleotide sequence ID" value="NZ_CP036432.1"/>
</dbReference>
<dbReference type="InterPro" id="IPR003661">
    <property type="entry name" value="HisK_dim/P_dom"/>
</dbReference>
<evidence type="ECO:0000259" key="17">
    <source>
        <dbReference type="PROSITE" id="PS50109"/>
    </source>
</evidence>
<keyword evidence="22" id="KW-1185">Reference proteome</keyword>
<dbReference type="Gene3D" id="1.20.120.160">
    <property type="entry name" value="HPT domain"/>
    <property type="match status" value="2"/>
</dbReference>
<feature type="compositionally biased region" description="Basic and acidic residues" evidence="15">
    <location>
        <begin position="861"/>
        <end position="873"/>
    </location>
</feature>
<gene>
    <name evidence="21" type="primary">luxQ_3</name>
    <name evidence="21" type="ORF">TBK1r_57510</name>
</gene>
<feature type="domain" description="HPt" evidence="20">
    <location>
        <begin position="760"/>
        <end position="860"/>
    </location>
</feature>
<accession>A0ABX5Y1D6</accession>
<dbReference type="CDD" id="cd17546">
    <property type="entry name" value="REC_hyHK_CKI1_RcsC-like"/>
    <property type="match status" value="1"/>
</dbReference>
<dbReference type="PANTHER" id="PTHR43047:SF72">
    <property type="entry name" value="OSMOSENSING HISTIDINE PROTEIN KINASE SLN1"/>
    <property type="match status" value="1"/>
</dbReference>
<evidence type="ECO:0000256" key="13">
    <source>
        <dbReference type="PROSITE-ProRule" id="PRU00110"/>
    </source>
</evidence>
<dbReference type="InterPro" id="IPR008207">
    <property type="entry name" value="Sig_transdc_His_kin_Hpt_dom"/>
</dbReference>
<dbReference type="Pfam" id="PF00512">
    <property type="entry name" value="HisKA"/>
    <property type="match status" value="1"/>
</dbReference>
<dbReference type="PRINTS" id="PR00344">
    <property type="entry name" value="BCTRLSENSOR"/>
</dbReference>
<dbReference type="SUPFAM" id="SSF55874">
    <property type="entry name" value="ATPase domain of HSP90 chaperone/DNA topoisomerase II/histidine kinase"/>
    <property type="match status" value="1"/>
</dbReference>
<dbReference type="SMART" id="SM00091">
    <property type="entry name" value="PAS"/>
    <property type="match status" value="1"/>
</dbReference>
<evidence type="ECO:0000259" key="20">
    <source>
        <dbReference type="PROSITE" id="PS50894"/>
    </source>
</evidence>
<keyword evidence="7 21" id="KW-0808">Transferase</keyword>
<dbReference type="Pfam" id="PF08448">
    <property type="entry name" value="PAS_4"/>
    <property type="match status" value="1"/>
</dbReference>
<dbReference type="InterPro" id="IPR001789">
    <property type="entry name" value="Sig_transdc_resp-reg_receiver"/>
</dbReference>
<evidence type="ECO:0000256" key="12">
    <source>
        <dbReference type="ARBA" id="ARBA00023136"/>
    </source>
</evidence>
<dbReference type="PROSITE" id="PS50894">
    <property type="entry name" value="HPT"/>
    <property type="match status" value="2"/>
</dbReference>
<evidence type="ECO:0000256" key="5">
    <source>
        <dbReference type="ARBA" id="ARBA00022519"/>
    </source>
</evidence>
<dbReference type="InterPro" id="IPR013656">
    <property type="entry name" value="PAS_4"/>
</dbReference>
<comment type="catalytic activity">
    <reaction evidence="1">
        <text>ATP + protein L-histidine = ADP + protein N-phospho-L-histidine.</text>
        <dbReference type="EC" id="2.7.13.3"/>
    </reaction>
</comment>
<dbReference type="SUPFAM" id="SSF52172">
    <property type="entry name" value="CheY-like"/>
    <property type="match status" value="1"/>
</dbReference>
<keyword evidence="10" id="KW-0547">Nucleotide-binding</keyword>
<dbReference type="Proteomes" id="UP000318081">
    <property type="component" value="Chromosome"/>
</dbReference>
<evidence type="ECO:0000256" key="6">
    <source>
        <dbReference type="ARBA" id="ARBA00022553"/>
    </source>
</evidence>
<comment type="subcellular location">
    <subcellularLocation>
        <location evidence="2">Cell inner membrane</location>
        <topology evidence="2">Multi-pass membrane protein</topology>
    </subcellularLocation>
</comment>
<evidence type="ECO:0000256" key="7">
    <source>
        <dbReference type="ARBA" id="ARBA00022679"/>
    </source>
</evidence>
<dbReference type="CDD" id="cd00130">
    <property type="entry name" value="PAS"/>
    <property type="match status" value="1"/>
</dbReference>
<name>A0ABX5Y1D6_9BACT</name>
<dbReference type="SMART" id="SM00448">
    <property type="entry name" value="REC"/>
    <property type="match status" value="1"/>
</dbReference>
<feature type="domain" description="Histidine kinase" evidence="17">
    <location>
        <begin position="326"/>
        <end position="554"/>
    </location>
</feature>
<keyword evidence="11 16" id="KW-1133">Transmembrane helix</keyword>
<sequence length="996" mass="108373">MNFLRLNAKTRISLGLVCMLLSVLSGAMMLGLVPERESAIREGRGNLCETIALTSSEYISYGETRRLDQLLEAVVERNDDVVSAGVRRANGDLVSVFGHHESVWPKDESSRSTDTHVRVPIRSGKDRWGAVELCFRSLHDDSWMATFTDPWMLLTVFVCLASFLLFQLYLKKMLAHLDPSKTVPKRVRTALDNLAEGLLVLDRQGRVVLANQSFADWVGSEADKLLGKKADELPWNLDHLEGSPWHEAVISESVVSGGMIELKQPGQPARTLIANASPVQGSEGKCRGVLVSFDDVTQLEETKRDLTVAKRAADDANRAKSEFLARMSHEIRTPMNAILGYTDVLRRGFDTSVTDRQEYLDTIHGSGEHLLALINDILDLSKVESGQMELELGPCSPYKLIKEVVSLLRSKADEKGISLKFRNEGLLPKTMQGDSVRLRQAIMNLAGNAIKFTDQGGVEIVARIDQDASKRRSDENLVLAIDVTDTGIGISPEAQAKVFEPFAQADTSITRRFGGTGLGLAISKQLAEAMGGDISLVSTPGEGTTFTIRITIGSADELELVDPADQAEAEEESASGKAKVRQLPPCKILVADDGSPNRKLLQLVLGQAGAEVVAVENGQQAIDATNEQSFDIILMDMQMPVMDGYTATRQLRCSGYSKPIFALTANAMQGDQEKCFDAGCSGFLSKPIKIDHLLETLAEELGDEPGAVTTEATQADGATADESMADELQSVPSPESGAVDPPVETAAEDEGRITCSYPLDDPDFLEIAQDFVDALRSRLPQLDQLLDDCDFDALAAESHWLKGVSGSAGFEQFVDPAFALERHAKAGDAAACQQPLKRLHNLASRIDLPGDVADSPLETIEPSRETPRQESPRQDVPSGAVSVPTVSSESADQPEQPIHSTLPMDDPEYREIVIDFLQRLDGKLLDMDAAIDRQQWDDVASLAHWLRGTSGSLGLPQFSTPTLAMERFAESADPQATRLIMQDIHGIAKRIVVPVA</sequence>
<evidence type="ECO:0000313" key="21">
    <source>
        <dbReference type="EMBL" id="QDV86731.1"/>
    </source>
</evidence>
<dbReference type="SUPFAM" id="SSF55785">
    <property type="entry name" value="PYP-like sensor domain (PAS domain)"/>
    <property type="match status" value="1"/>
</dbReference>
<dbReference type="SMART" id="SM00387">
    <property type="entry name" value="HATPase_c"/>
    <property type="match status" value="1"/>
</dbReference>
<evidence type="ECO:0000256" key="15">
    <source>
        <dbReference type="SAM" id="MobiDB-lite"/>
    </source>
</evidence>
<feature type="modified residue" description="Phosphohistidine" evidence="13">
    <location>
        <position position="944"/>
    </location>
</feature>
<dbReference type="CDD" id="cd16922">
    <property type="entry name" value="HATPase_EvgS-ArcB-TorS-like"/>
    <property type="match status" value="1"/>
</dbReference>
<dbReference type="Gene3D" id="3.30.565.10">
    <property type="entry name" value="Histidine kinase-like ATPase, C-terminal domain"/>
    <property type="match status" value="1"/>
</dbReference>
<dbReference type="PROSITE" id="PS50110">
    <property type="entry name" value="RESPONSE_REGULATORY"/>
    <property type="match status" value="1"/>
</dbReference>
<feature type="domain" description="PAS" evidence="19">
    <location>
        <begin position="183"/>
        <end position="228"/>
    </location>
</feature>
<dbReference type="GO" id="GO:0004673">
    <property type="term" value="F:protein histidine kinase activity"/>
    <property type="evidence" value="ECO:0007669"/>
    <property type="project" value="UniProtKB-EC"/>
</dbReference>
<dbReference type="PROSITE" id="PS50109">
    <property type="entry name" value="HIS_KIN"/>
    <property type="match status" value="1"/>
</dbReference>
<evidence type="ECO:0000259" key="19">
    <source>
        <dbReference type="PROSITE" id="PS50112"/>
    </source>
</evidence>
<keyword evidence="4" id="KW-1003">Cell membrane</keyword>
<dbReference type="InterPro" id="IPR035965">
    <property type="entry name" value="PAS-like_dom_sf"/>
</dbReference>
<feature type="domain" description="Response regulatory" evidence="18">
    <location>
        <begin position="587"/>
        <end position="701"/>
    </location>
</feature>
<dbReference type="Gene3D" id="3.30.450.20">
    <property type="entry name" value="PAS domain"/>
    <property type="match status" value="1"/>
</dbReference>
<dbReference type="PROSITE" id="PS50112">
    <property type="entry name" value="PAS"/>
    <property type="match status" value="1"/>
</dbReference>
<dbReference type="NCBIfam" id="TIGR00229">
    <property type="entry name" value="sensory_box"/>
    <property type="match status" value="1"/>
</dbReference>
<feature type="modified residue" description="Phosphohistidine" evidence="13">
    <location>
        <position position="799"/>
    </location>
</feature>
<organism evidence="21 22">
    <name type="scientific">Stieleria magnilauensis</name>
    <dbReference type="NCBI Taxonomy" id="2527963"/>
    <lineage>
        <taxon>Bacteria</taxon>
        <taxon>Pseudomonadati</taxon>
        <taxon>Planctomycetota</taxon>
        <taxon>Planctomycetia</taxon>
        <taxon>Pirellulales</taxon>
        <taxon>Pirellulaceae</taxon>
        <taxon>Stieleria</taxon>
    </lineage>
</organism>
<evidence type="ECO:0000256" key="1">
    <source>
        <dbReference type="ARBA" id="ARBA00000085"/>
    </source>
</evidence>
<dbReference type="EMBL" id="CP036432">
    <property type="protein sequence ID" value="QDV86731.1"/>
    <property type="molecule type" value="Genomic_DNA"/>
</dbReference>
<protein>
    <recommendedName>
        <fullName evidence="3">histidine kinase</fullName>
        <ecNumber evidence="3">2.7.13.3</ecNumber>
    </recommendedName>
</protein>
<evidence type="ECO:0000256" key="4">
    <source>
        <dbReference type="ARBA" id="ARBA00022475"/>
    </source>
</evidence>
<dbReference type="SMART" id="SM00388">
    <property type="entry name" value="HisKA"/>
    <property type="match status" value="1"/>
</dbReference>
<evidence type="ECO:0000256" key="2">
    <source>
        <dbReference type="ARBA" id="ARBA00004429"/>
    </source>
</evidence>
<feature type="transmembrane region" description="Helical" evidence="16">
    <location>
        <begin position="12"/>
        <end position="33"/>
    </location>
</feature>
<feature type="domain" description="HPt" evidence="20">
    <location>
        <begin position="905"/>
        <end position="996"/>
    </location>
</feature>
<dbReference type="Gene3D" id="3.40.50.2300">
    <property type="match status" value="1"/>
</dbReference>
<evidence type="ECO:0000256" key="16">
    <source>
        <dbReference type="SAM" id="Phobius"/>
    </source>
</evidence>
<dbReference type="Pfam" id="PF00072">
    <property type="entry name" value="Response_reg"/>
    <property type="match status" value="1"/>
</dbReference>
<dbReference type="InterPro" id="IPR036890">
    <property type="entry name" value="HATPase_C_sf"/>
</dbReference>
<dbReference type="Pfam" id="PF01627">
    <property type="entry name" value="Hpt"/>
    <property type="match status" value="2"/>
</dbReference>
<keyword evidence="10" id="KW-0067">ATP-binding</keyword>
<evidence type="ECO:0000259" key="18">
    <source>
        <dbReference type="PROSITE" id="PS50110"/>
    </source>
</evidence>
<dbReference type="InterPro" id="IPR036641">
    <property type="entry name" value="HPT_dom_sf"/>
</dbReference>
<feature type="region of interest" description="Disordered" evidence="15">
    <location>
        <begin position="850"/>
        <end position="904"/>
    </location>
</feature>
<dbReference type="PANTHER" id="PTHR43047">
    <property type="entry name" value="TWO-COMPONENT HISTIDINE PROTEIN KINASE"/>
    <property type="match status" value="1"/>
</dbReference>
<dbReference type="InterPro" id="IPR036097">
    <property type="entry name" value="HisK_dim/P_sf"/>
</dbReference>
<evidence type="ECO:0000256" key="11">
    <source>
        <dbReference type="ARBA" id="ARBA00022989"/>
    </source>
</evidence>
<dbReference type="InterPro" id="IPR000014">
    <property type="entry name" value="PAS"/>
</dbReference>
<proteinExistence type="predicted"/>